<dbReference type="InterPro" id="IPR011528">
    <property type="entry name" value="NERD"/>
</dbReference>
<reference evidence="2 3" key="1">
    <citation type="submission" date="2024-04" db="EMBL/GenBank/DDBJ databases">
        <title>Flavobacterium sp. DGU38 16S ribosomal RNA gene Genome sequencing and assembly.</title>
        <authorList>
            <person name="Park S."/>
        </authorList>
    </citation>
    <scope>NUCLEOTIDE SEQUENCE [LARGE SCALE GENOMIC DNA]</scope>
    <source>
        <strain evidence="2 3">DGU38</strain>
    </source>
</reference>
<accession>A0ABU9IPX8</accession>
<dbReference type="EMBL" id="JBBYHS010000009">
    <property type="protein sequence ID" value="MEL1254079.1"/>
    <property type="molecule type" value="Genomic_DNA"/>
</dbReference>
<evidence type="ECO:0000313" key="3">
    <source>
        <dbReference type="Proteomes" id="UP001485226"/>
    </source>
</evidence>
<evidence type="ECO:0000259" key="1">
    <source>
        <dbReference type="PROSITE" id="PS50965"/>
    </source>
</evidence>
<feature type="domain" description="NERD" evidence="1">
    <location>
        <begin position="188"/>
        <end position="301"/>
    </location>
</feature>
<sequence length="359" mass="42317">MCKTYNKIGSLKSLKLHLEQNNIYDFKSLKEVIAYQKSYTVLRQKLISHHGNLIEEEKNMLNIDLPNLGSAIETQRQISVETLTNEIDKLKQQLTILTSNSSTNFFQKLATGLKYWKYKRKIKRKEDNFEIEVEISISKLVEDYKFKSNRHQFITSYFNEAVMQSAQYSLSELERKKTAIDEINNFIYGALGEQKVVKELEENLSDEYFLINDFAVSFSPVIYNKKENDYIKSVQIDHILVGPSGIFLIETKNWSEKSLENWSLRSPVEQIKRTSFALFYLLNNEMSNYHLTLDRHHWGEKKIPLKNLIVLTNTKPKEEFQYVKILTIHELLGYVNYFKPIFSYSETKRIADMILRINE</sequence>
<dbReference type="PROSITE" id="PS50965">
    <property type="entry name" value="NERD"/>
    <property type="match status" value="1"/>
</dbReference>
<protein>
    <submittedName>
        <fullName evidence="2">Nuclease-related domain-containing protein</fullName>
    </submittedName>
</protein>
<keyword evidence="3" id="KW-1185">Reference proteome</keyword>
<dbReference type="Pfam" id="PF08378">
    <property type="entry name" value="NERD"/>
    <property type="match status" value="1"/>
</dbReference>
<dbReference type="RefSeq" id="WP_341692086.1">
    <property type="nucleotide sequence ID" value="NZ_JBBYHS010000009.1"/>
</dbReference>
<proteinExistence type="predicted"/>
<gene>
    <name evidence="2" type="ORF">AAEO57_09855</name>
</gene>
<organism evidence="2 3">
    <name type="scientific">Flavobacterium calami</name>
    <dbReference type="NCBI Taxonomy" id="3139144"/>
    <lineage>
        <taxon>Bacteria</taxon>
        <taxon>Pseudomonadati</taxon>
        <taxon>Bacteroidota</taxon>
        <taxon>Flavobacteriia</taxon>
        <taxon>Flavobacteriales</taxon>
        <taxon>Flavobacteriaceae</taxon>
        <taxon>Flavobacterium</taxon>
    </lineage>
</organism>
<evidence type="ECO:0000313" key="2">
    <source>
        <dbReference type="EMBL" id="MEL1254079.1"/>
    </source>
</evidence>
<comment type="caution">
    <text evidence="2">The sequence shown here is derived from an EMBL/GenBank/DDBJ whole genome shotgun (WGS) entry which is preliminary data.</text>
</comment>
<name>A0ABU9IPX8_9FLAO</name>
<dbReference type="Proteomes" id="UP001485226">
    <property type="component" value="Unassembled WGS sequence"/>
</dbReference>